<name>A0A4R5KHB3_9BACL</name>
<proteinExistence type="predicted"/>
<reference evidence="1 2" key="1">
    <citation type="submission" date="2019-03" db="EMBL/GenBank/DDBJ databases">
        <title>This is whole genome sequence of Paenibacillus sp MS74 strain.</title>
        <authorList>
            <person name="Trinh H.N."/>
        </authorList>
    </citation>
    <scope>NUCLEOTIDE SEQUENCE [LARGE SCALE GENOMIC DNA]</scope>
    <source>
        <strain evidence="1 2">MS74</strain>
    </source>
</reference>
<dbReference type="OrthoDB" id="658561at1385"/>
<organism evidence="1 2">
    <name type="scientific">Paenibacillus piri</name>
    <dbReference type="NCBI Taxonomy" id="2547395"/>
    <lineage>
        <taxon>Bacteria</taxon>
        <taxon>Bacillati</taxon>
        <taxon>Bacillota</taxon>
        <taxon>Bacilli</taxon>
        <taxon>Bacillales</taxon>
        <taxon>Paenibacillaceae</taxon>
        <taxon>Paenibacillus</taxon>
    </lineage>
</organism>
<evidence type="ECO:0000313" key="1">
    <source>
        <dbReference type="EMBL" id="TDF94442.1"/>
    </source>
</evidence>
<accession>A0A4R5KHB3</accession>
<dbReference type="RefSeq" id="WP_133232825.1">
    <property type="nucleotide sequence ID" value="NZ_SMRT01000013.1"/>
</dbReference>
<keyword evidence="2" id="KW-1185">Reference proteome</keyword>
<comment type="caution">
    <text evidence="1">The sequence shown here is derived from an EMBL/GenBank/DDBJ whole genome shotgun (WGS) entry which is preliminary data.</text>
</comment>
<gene>
    <name evidence="1" type="ORF">E1757_23830</name>
</gene>
<dbReference type="Proteomes" id="UP000295636">
    <property type="component" value="Unassembled WGS sequence"/>
</dbReference>
<dbReference type="AlphaFoldDB" id="A0A4R5KHB3"/>
<evidence type="ECO:0000313" key="2">
    <source>
        <dbReference type="Proteomes" id="UP000295636"/>
    </source>
</evidence>
<dbReference type="EMBL" id="SMRT01000013">
    <property type="protein sequence ID" value="TDF94442.1"/>
    <property type="molecule type" value="Genomic_DNA"/>
</dbReference>
<sequence length="93" mass="11172">MKLWRSPTWLPERLKICREQLAWHEESWDVPEEQGKNLMLAMTEKYYTMLYQTMVHHAPLEATLEQVRQRIAVIEECHRPVVAIKRTGIKTRI</sequence>
<protein>
    <submittedName>
        <fullName evidence="1">Uncharacterized protein</fullName>
    </submittedName>
</protein>